<name>A0A0D1Y0Z0_9PEZI</name>
<dbReference type="InterPro" id="IPR011701">
    <property type="entry name" value="MFS"/>
</dbReference>
<protein>
    <recommendedName>
        <fullName evidence="6">Major facilitator superfamily (MFS) profile domain-containing protein</fullName>
    </recommendedName>
</protein>
<feature type="transmembrane region" description="Helical" evidence="3">
    <location>
        <begin position="325"/>
        <end position="344"/>
    </location>
</feature>
<evidence type="ECO:0000256" key="2">
    <source>
        <dbReference type="SAM" id="MobiDB-lite"/>
    </source>
</evidence>
<feature type="transmembrane region" description="Helical" evidence="3">
    <location>
        <begin position="115"/>
        <end position="132"/>
    </location>
</feature>
<dbReference type="STRING" id="253628.A0A0D1Y0Z0"/>
<dbReference type="Gene3D" id="1.20.1250.20">
    <property type="entry name" value="MFS general substrate transporter like domains"/>
    <property type="match status" value="1"/>
</dbReference>
<evidence type="ECO:0008006" key="6">
    <source>
        <dbReference type="Google" id="ProtNLM"/>
    </source>
</evidence>
<feature type="transmembrane region" description="Helical" evidence="3">
    <location>
        <begin position="511"/>
        <end position="533"/>
    </location>
</feature>
<keyword evidence="3" id="KW-1133">Transmembrane helix</keyword>
<dbReference type="GO" id="GO:0022857">
    <property type="term" value="F:transmembrane transporter activity"/>
    <property type="evidence" value="ECO:0007669"/>
    <property type="project" value="InterPro"/>
</dbReference>
<feature type="transmembrane region" description="Helical" evidence="3">
    <location>
        <begin position="85"/>
        <end position="103"/>
    </location>
</feature>
<dbReference type="GeneID" id="27308662"/>
<proteinExistence type="predicted"/>
<feature type="compositionally biased region" description="Polar residues" evidence="2">
    <location>
        <begin position="142"/>
        <end position="153"/>
    </location>
</feature>
<evidence type="ECO:0000313" key="5">
    <source>
        <dbReference type="Proteomes" id="UP000053259"/>
    </source>
</evidence>
<keyword evidence="5" id="KW-1185">Reference proteome</keyword>
<comment type="subcellular location">
    <subcellularLocation>
        <location evidence="1">Membrane</location>
        <topology evidence="1">Multi-pass membrane protein</topology>
    </subcellularLocation>
</comment>
<dbReference type="Pfam" id="PF07690">
    <property type="entry name" value="MFS_1"/>
    <property type="match status" value="1"/>
</dbReference>
<reference evidence="4 5" key="1">
    <citation type="submission" date="2015-01" db="EMBL/GenBank/DDBJ databases">
        <title>The Genome Sequence of Ochroconis gallopava CBS43764.</title>
        <authorList>
            <consortium name="The Broad Institute Genomics Platform"/>
            <person name="Cuomo C."/>
            <person name="de Hoog S."/>
            <person name="Gorbushina A."/>
            <person name="Stielow B."/>
            <person name="Teixiera M."/>
            <person name="Abouelleil A."/>
            <person name="Chapman S.B."/>
            <person name="Priest M."/>
            <person name="Young S.K."/>
            <person name="Wortman J."/>
            <person name="Nusbaum C."/>
            <person name="Birren B."/>
        </authorList>
    </citation>
    <scope>NUCLEOTIDE SEQUENCE [LARGE SCALE GENOMIC DNA]</scope>
    <source>
        <strain evidence="4 5">CBS 43764</strain>
    </source>
</reference>
<gene>
    <name evidence="4" type="ORF">PV09_00689</name>
</gene>
<dbReference type="AlphaFoldDB" id="A0A0D1Y0Z0"/>
<feature type="transmembrane region" description="Helical" evidence="3">
    <location>
        <begin position="430"/>
        <end position="455"/>
    </location>
</feature>
<sequence length="595" mass="63126">MLSFKLPFTATKLQAATYLFGVCLFSISFLVFLNSSISFVITDRIGQKKKVGDAVGTLGFADELVALIACPLWGMLSDRIGVRNVAVAGYAVVGISLFALVQARNVYPELLLGRLLFSIGGAATTTMVTAILPSMTHKEPRNTSSPTSESTPIGNGPSHCPAPSISSELTITPARYRTFPPPISSTPPTTEPSASKLAGIVGMLTGCGALVALGLFLPLPTRFQKGGTSASQSVADSFYLVGAMAICVSICCFFGLRNLPGEEGKRFMHLFPGFWSFNSHGTLHAQRPLPSYLRMLRKSAILGFQDVNIGLGYVGGFVARASSVAISLFIPLYVNAYFISSGLCPEDPDDSMQDPGEIKRNCQRAYVIASILSGMSQLVALICAPIFGYLSGIYKTSNLPLLLASASGVAGYATFGKLKSPDTSRDDGNFGVFFIVALLGISQIGAIVCSLSLLAKGIETEVSDMPDSFQALSVEDGTTCNENGHDFGGEESAPLLLNHLRHIKDVHSSRSALKGSIAGIYSLSGGAGILLLTKVGGLMFDKVDVGSPFFMMAIFNAILFLASLACDLGRAWQTHSDEDDRATLRGRLEDDGSHR</sequence>
<dbReference type="SUPFAM" id="SSF103473">
    <property type="entry name" value="MFS general substrate transporter"/>
    <property type="match status" value="2"/>
</dbReference>
<dbReference type="InParanoid" id="A0A0D1Y0Z0"/>
<evidence type="ECO:0000313" key="4">
    <source>
        <dbReference type="EMBL" id="KIW08751.1"/>
    </source>
</evidence>
<feature type="region of interest" description="Disordered" evidence="2">
    <location>
        <begin position="134"/>
        <end position="159"/>
    </location>
</feature>
<dbReference type="Proteomes" id="UP000053259">
    <property type="component" value="Unassembled WGS sequence"/>
</dbReference>
<feature type="transmembrane region" description="Helical" evidence="3">
    <location>
        <begin position="15"/>
        <end position="41"/>
    </location>
</feature>
<dbReference type="RefSeq" id="XP_016218620.1">
    <property type="nucleotide sequence ID" value="XM_016353467.1"/>
</dbReference>
<evidence type="ECO:0000256" key="1">
    <source>
        <dbReference type="ARBA" id="ARBA00004141"/>
    </source>
</evidence>
<accession>A0A0D1Y0Z0</accession>
<keyword evidence="3" id="KW-0812">Transmembrane</keyword>
<feature type="transmembrane region" description="Helical" evidence="3">
    <location>
        <begin position="545"/>
        <end position="566"/>
    </location>
</feature>
<evidence type="ECO:0000256" key="3">
    <source>
        <dbReference type="SAM" id="Phobius"/>
    </source>
</evidence>
<dbReference type="EMBL" id="KN847530">
    <property type="protein sequence ID" value="KIW08751.1"/>
    <property type="molecule type" value="Genomic_DNA"/>
</dbReference>
<dbReference type="PANTHER" id="PTHR23524">
    <property type="entry name" value="TRANSPORTER, PUTATIVE (AFU_ORTHOLOGUE AFUA_8G04850)-RELATED"/>
    <property type="match status" value="1"/>
</dbReference>
<dbReference type="GO" id="GO:0016020">
    <property type="term" value="C:membrane"/>
    <property type="evidence" value="ECO:0007669"/>
    <property type="project" value="UniProtKB-SubCell"/>
</dbReference>
<feature type="transmembrane region" description="Helical" evidence="3">
    <location>
        <begin position="237"/>
        <end position="256"/>
    </location>
</feature>
<keyword evidence="3" id="KW-0472">Membrane</keyword>
<organism evidence="4 5">
    <name type="scientific">Verruconis gallopava</name>
    <dbReference type="NCBI Taxonomy" id="253628"/>
    <lineage>
        <taxon>Eukaryota</taxon>
        <taxon>Fungi</taxon>
        <taxon>Dikarya</taxon>
        <taxon>Ascomycota</taxon>
        <taxon>Pezizomycotina</taxon>
        <taxon>Dothideomycetes</taxon>
        <taxon>Pleosporomycetidae</taxon>
        <taxon>Venturiales</taxon>
        <taxon>Sympoventuriaceae</taxon>
        <taxon>Verruconis</taxon>
    </lineage>
</organism>
<dbReference type="PANTHER" id="PTHR23524:SF1">
    <property type="entry name" value="MRH DOMAIN-CONTAINING PROTEIN-RELATED"/>
    <property type="match status" value="1"/>
</dbReference>
<dbReference type="OrthoDB" id="18110at2759"/>
<feature type="transmembrane region" description="Helical" evidence="3">
    <location>
        <begin position="197"/>
        <end position="217"/>
    </location>
</feature>
<dbReference type="VEuPathDB" id="FungiDB:PV09_00689"/>
<dbReference type="InterPro" id="IPR036259">
    <property type="entry name" value="MFS_trans_sf"/>
</dbReference>
<feature type="transmembrane region" description="Helical" evidence="3">
    <location>
        <begin position="365"/>
        <end position="390"/>
    </location>
</feature>
<dbReference type="HOGENOM" id="CLU_033727_0_0_1"/>